<dbReference type="AlphaFoldDB" id="A0A9W6X7G9"/>
<accession>A0A9W6X7G9</accession>
<organism evidence="1 2">
    <name type="scientific">Phytophthora lilii</name>
    <dbReference type="NCBI Taxonomy" id="2077276"/>
    <lineage>
        <taxon>Eukaryota</taxon>
        <taxon>Sar</taxon>
        <taxon>Stramenopiles</taxon>
        <taxon>Oomycota</taxon>
        <taxon>Peronosporomycetes</taxon>
        <taxon>Peronosporales</taxon>
        <taxon>Peronosporaceae</taxon>
        <taxon>Phytophthora</taxon>
    </lineage>
</organism>
<reference evidence="1" key="1">
    <citation type="submission" date="2023-04" db="EMBL/GenBank/DDBJ databases">
        <title>Phytophthora lilii NBRC 32176.</title>
        <authorList>
            <person name="Ichikawa N."/>
            <person name="Sato H."/>
            <person name="Tonouchi N."/>
        </authorList>
    </citation>
    <scope>NUCLEOTIDE SEQUENCE</scope>
    <source>
        <strain evidence="1">NBRC 32176</strain>
    </source>
</reference>
<comment type="caution">
    <text evidence="1">The sequence shown here is derived from an EMBL/GenBank/DDBJ whole genome shotgun (WGS) entry which is preliminary data.</text>
</comment>
<evidence type="ECO:0000313" key="2">
    <source>
        <dbReference type="Proteomes" id="UP001165083"/>
    </source>
</evidence>
<protein>
    <submittedName>
        <fullName evidence="1">Unnamed protein product</fullName>
    </submittedName>
</protein>
<gene>
    <name evidence="1" type="ORF">Plil01_001411700</name>
</gene>
<dbReference type="Proteomes" id="UP001165083">
    <property type="component" value="Unassembled WGS sequence"/>
</dbReference>
<evidence type="ECO:0000313" key="1">
    <source>
        <dbReference type="EMBL" id="GMF33063.1"/>
    </source>
</evidence>
<dbReference type="OrthoDB" id="73653at2759"/>
<name>A0A9W6X7G9_9STRA</name>
<sequence>MLPGVSVSGGGAGRLHGGQIKKVRYLIELEWWEKSTCQNAARLIQAAWRAGHLRPSSSIGDQRHLYSLMRMARSLRMERPALEMSIEDQVAEIEGAVLAEVGRSEAQKVDILKRIQSKVVQVATLKEKLGMKHKFHAAD</sequence>
<dbReference type="EMBL" id="BSXW01001038">
    <property type="protein sequence ID" value="GMF33063.1"/>
    <property type="molecule type" value="Genomic_DNA"/>
</dbReference>
<proteinExistence type="predicted"/>
<keyword evidence="2" id="KW-1185">Reference proteome</keyword>